<keyword evidence="1" id="KW-0175">Coiled coil</keyword>
<dbReference type="InterPro" id="IPR002514">
    <property type="entry name" value="Transposase_8"/>
</dbReference>
<dbReference type="InterPro" id="IPR009057">
    <property type="entry name" value="Homeodomain-like_sf"/>
</dbReference>
<sequence length="103" mass="11066">MPKKFDPALKERAVRMVLEQAKDAGSVSKACELVGAREGVGKETVRGWVRAAKADAGTGPGPSSEEAAQVKTLKARVRSLEEENAILRSAATFFAGELDPRRR</sequence>
<evidence type="ECO:0000313" key="3">
    <source>
        <dbReference type="Proteomes" id="UP001157109"/>
    </source>
</evidence>
<name>A0ABQ6HNQ0_9MICO</name>
<organism evidence="2 3">
    <name type="scientific">Arsenicicoccus piscis</name>
    <dbReference type="NCBI Taxonomy" id="673954"/>
    <lineage>
        <taxon>Bacteria</taxon>
        <taxon>Bacillati</taxon>
        <taxon>Actinomycetota</taxon>
        <taxon>Actinomycetes</taxon>
        <taxon>Micrococcales</taxon>
        <taxon>Intrasporangiaceae</taxon>
        <taxon>Arsenicicoccus</taxon>
    </lineage>
</organism>
<dbReference type="SUPFAM" id="SSF46689">
    <property type="entry name" value="Homeodomain-like"/>
    <property type="match status" value="1"/>
</dbReference>
<dbReference type="EMBL" id="BSUJ01000001">
    <property type="protein sequence ID" value="GMA19962.1"/>
    <property type="molecule type" value="Genomic_DNA"/>
</dbReference>
<dbReference type="Pfam" id="PF01527">
    <property type="entry name" value="HTH_Tnp_1"/>
    <property type="match status" value="1"/>
</dbReference>
<proteinExistence type="predicted"/>
<dbReference type="InterPro" id="IPR036388">
    <property type="entry name" value="WH-like_DNA-bd_sf"/>
</dbReference>
<dbReference type="Proteomes" id="UP001157109">
    <property type="component" value="Unassembled WGS sequence"/>
</dbReference>
<accession>A0ABQ6HNQ0</accession>
<dbReference type="RefSeq" id="WP_241444548.1">
    <property type="nucleotide sequence ID" value="NZ_BSUJ01000001.1"/>
</dbReference>
<evidence type="ECO:0000313" key="2">
    <source>
        <dbReference type="EMBL" id="GMA19962.1"/>
    </source>
</evidence>
<reference evidence="3" key="1">
    <citation type="journal article" date="2019" name="Int. J. Syst. Evol. Microbiol.">
        <title>The Global Catalogue of Microorganisms (GCM) 10K type strain sequencing project: providing services to taxonomists for standard genome sequencing and annotation.</title>
        <authorList>
            <consortium name="The Broad Institute Genomics Platform"/>
            <consortium name="The Broad Institute Genome Sequencing Center for Infectious Disease"/>
            <person name="Wu L."/>
            <person name="Ma J."/>
        </authorList>
    </citation>
    <scope>NUCLEOTIDE SEQUENCE [LARGE SCALE GENOMIC DNA]</scope>
    <source>
        <strain evidence="3">NBRC 105830</strain>
    </source>
</reference>
<dbReference type="Gene3D" id="1.10.10.10">
    <property type="entry name" value="Winged helix-like DNA-binding domain superfamily/Winged helix DNA-binding domain"/>
    <property type="match status" value="1"/>
</dbReference>
<comment type="caution">
    <text evidence="2">The sequence shown here is derived from an EMBL/GenBank/DDBJ whole genome shotgun (WGS) entry which is preliminary data.</text>
</comment>
<keyword evidence="3" id="KW-1185">Reference proteome</keyword>
<gene>
    <name evidence="2" type="ORF">GCM10025862_19830</name>
</gene>
<evidence type="ECO:0000256" key="1">
    <source>
        <dbReference type="SAM" id="Coils"/>
    </source>
</evidence>
<protein>
    <submittedName>
        <fullName evidence="2">Insertion element IS6110 uncharacterized 12.0 kDa protein</fullName>
    </submittedName>
</protein>
<feature type="coiled-coil region" evidence="1">
    <location>
        <begin position="63"/>
        <end position="90"/>
    </location>
</feature>